<proteinExistence type="predicted"/>
<dbReference type="EMBL" id="RZNH01000019">
    <property type="protein sequence ID" value="NOU60589.1"/>
    <property type="molecule type" value="Genomic_DNA"/>
</dbReference>
<gene>
    <name evidence="1" type="ORF">ELS83_12230</name>
</gene>
<organism evidence="1 2">
    <name type="scientific">Marinifilum caeruleilacunae</name>
    <dbReference type="NCBI Taxonomy" id="2499076"/>
    <lineage>
        <taxon>Bacteria</taxon>
        <taxon>Pseudomonadati</taxon>
        <taxon>Bacteroidota</taxon>
        <taxon>Bacteroidia</taxon>
        <taxon>Marinilabiliales</taxon>
        <taxon>Marinifilaceae</taxon>
    </lineage>
</organism>
<reference evidence="1 2" key="1">
    <citation type="submission" date="2018-12" db="EMBL/GenBank/DDBJ databases">
        <title>Marinifilum JC070 sp. nov., a marine bacterium isolated from Yongle Blue Hole in the South China Sea.</title>
        <authorList>
            <person name="Fu T."/>
        </authorList>
    </citation>
    <scope>NUCLEOTIDE SEQUENCE [LARGE SCALE GENOMIC DNA]</scope>
    <source>
        <strain evidence="1 2">JC070</strain>
    </source>
</reference>
<accession>A0ABX1WXH0</accession>
<dbReference type="PANTHER" id="PTHR35602">
    <property type="entry name" value="ESTERASE YQIA-RELATED"/>
    <property type="match status" value="1"/>
</dbReference>
<dbReference type="SUPFAM" id="SSF53474">
    <property type="entry name" value="alpha/beta-Hydrolases"/>
    <property type="match status" value="1"/>
</dbReference>
<dbReference type="InterPro" id="IPR029058">
    <property type="entry name" value="AB_hydrolase_fold"/>
</dbReference>
<evidence type="ECO:0000313" key="1">
    <source>
        <dbReference type="EMBL" id="NOU60589.1"/>
    </source>
</evidence>
<dbReference type="InterPro" id="IPR008886">
    <property type="entry name" value="UPF0227/Esterase_YqiA"/>
</dbReference>
<comment type="caution">
    <text evidence="1">The sequence shown here is derived from an EMBL/GenBank/DDBJ whole genome shotgun (WGS) entry which is preliminary data.</text>
</comment>
<name>A0ABX1WXH0_9BACT</name>
<evidence type="ECO:0000313" key="2">
    <source>
        <dbReference type="Proteomes" id="UP000732105"/>
    </source>
</evidence>
<protein>
    <recommendedName>
        <fullName evidence="3">Esterase</fullName>
    </recommendedName>
</protein>
<dbReference type="Proteomes" id="UP000732105">
    <property type="component" value="Unassembled WGS sequence"/>
</dbReference>
<dbReference type="RefSeq" id="WP_171595861.1">
    <property type="nucleotide sequence ID" value="NZ_RZNH01000019.1"/>
</dbReference>
<keyword evidence="2" id="KW-1185">Reference proteome</keyword>
<sequence length="183" mass="21237">MMLYIHGFNSRGEGEKYNKLKTLFPDVPIYSPTYDSSNFDTIDQLLHGIELDENTMFIGCSLGGYLALYFACKYKVKAVLLNPVTNPIKQLTNLLELQKGELNKTDYHHWKANIQKLDKFRVNEIGSTSLSIFVNKDDDVIDCKDTIDFFQDKRSVEVFESGGHRFSDLEKIKKDIEFHYYQI</sequence>
<dbReference type="Gene3D" id="3.40.50.1820">
    <property type="entry name" value="alpha/beta hydrolase"/>
    <property type="match status" value="1"/>
</dbReference>
<evidence type="ECO:0008006" key="3">
    <source>
        <dbReference type="Google" id="ProtNLM"/>
    </source>
</evidence>
<dbReference type="Pfam" id="PF05728">
    <property type="entry name" value="UPF0227"/>
    <property type="match status" value="1"/>
</dbReference>
<dbReference type="PANTHER" id="PTHR35602:SF3">
    <property type="entry name" value="ESTERASE YQIA"/>
    <property type="match status" value="1"/>
</dbReference>